<dbReference type="Proteomes" id="UP001642540">
    <property type="component" value="Unassembled WGS sequence"/>
</dbReference>
<reference evidence="1 2" key="1">
    <citation type="submission" date="2024-08" db="EMBL/GenBank/DDBJ databases">
        <authorList>
            <person name="Cucini C."/>
            <person name="Frati F."/>
        </authorList>
    </citation>
    <scope>NUCLEOTIDE SEQUENCE [LARGE SCALE GENOMIC DNA]</scope>
</reference>
<keyword evidence="2" id="KW-1185">Reference proteome</keyword>
<proteinExistence type="predicted"/>
<comment type="caution">
    <text evidence="1">The sequence shown here is derived from an EMBL/GenBank/DDBJ whole genome shotgun (WGS) entry which is preliminary data.</text>
</comment>
<dbReference type="EMBL" id="CAXLJM020000011">
    <property type="protein sequence ID" value="CAL8076299.1"/>
    <property type="molecule type" value="Genomic_DNA"/>
</dbReference>
<gene>
    <name evidence="1" type="ORF">ODALV1_LOCUS3425</name>
</gene>
<accession>A0ABP1PW08</accession>
<protein>
    <recommendedName>
        <fullName evidence="3">DUF38 domain-containing protein</fullName>
    </recommendedName>
</protein>
<organism evidence="1 2">
    <name type="scientific">Orchesella dallaii</name>
    <dbReference type="NCBI Taxonomy" id="48710"/>
    <lineage>
        <taxon>Eukaryota</taxon>
        <taxon>Metazoa</taxon>
        <taxon>Ecdysozoa</taxon>
        <taxon>Arthropoda</taxon>
        <taxon>Hexapoda</taxon>
        <taxon>Collembola</taxon>
        <taxon>Entomobryomorpha</taxon>
        <taxon>Entomobryoidea</taxon>
        <taxon>Orchesellidae</taxon>
        <taxon>Orchesellinae</taxon>
        <taxon>Orchesella</taxon>
    </lineage>
</organism>
<name>A0ABP1PW08_9HEXA</name>
<evidence type="ECO:0000313" key="1">
    <source>
        <dbReference type="EMBL" id="CAL8076299.1"/>
    </source>
</evidence>
<sequence length="336" mass="38716">MNGCEVASLKNGMYEMHHRLEKYDSLSELEVHLLANPAEFYETDVTLSGGSTIQTKIDNSIDVEFIKDTFLSNAAVEYFADVQDLNSKSSDDLFSYMYDQIIEILSNELKSRKSYKVSILLEVLFSKVNPESNEKEFTVPPPIFRTFSHAILNQSKIPNLLQIVTTKFTTEMEYFNLESFGWVFEHIKSLEIKIIQYTPLKAFGWMPTPPLLRMKEASGCLLNIRNDEITVDGDHLKCFVYSIYASDDIGGLKGHNRAVHWKNYKMYKFPETISKVNFTGIAFPLNFSKFDDILTIFHEQNPDIALTVIGYHETEEFAENVYKENLILKNASKWQL</sequence>
<evidence type="ECO:0008006" key="3">
    <source>
        <dbReference type="Google" id="ProtNLM"/>
    </source>
</evidence>
<evidence type="ECO:0000313" key="2">
    <source>
        <dbReference type="Proteomes" id="UP001642540"/>
    </source>
</evidence>